<reference evidence="2 3" key="1">
    <citation type="submission" date="2016-04" db="EMBL/GenBank/DDBJ databases">
        <title>Genome sequence of Methanobrevibacter cuticularis DSM 11139.</title>
        <authorList>
            <person name="Poehlein A."/>
            <person name="Seedorf H."/>
            <person name="Daniel R."/>
        </authorList>
    </citation>
    <scope>NUCLEOTIDE SEQUENCE [LARGE SCALE GENOMIC DNA]</scope>
    <source>
        <strain evidence="2 3">DSM 11139</strain>
    </source>
</reference>
<dbReference type="SUPFAM" id="SSF51126">
    <property type="entry name" value="Pectin lyase-like"/>
    <property type="match status" value="1"/>
</dbReference>
<dbReference type="Proteomes" id="UP000077275">
    <property type="component" value="Unassembled WGS sequence"/>
</dbReference>
<dbReference type="PATRIC" id="fig|47311.3.peg.2007"/>
<evidence type="ECO:0000313" key="2">
    <source>
        <dbReference type="EMBL" id="KZX14920.1"/>
    </source>
</evidence>
<dbReference type="EMBL" id="LWMW01000139">
    <property type="protein sequence ID" value="KZX14920.1"/>
    <property type="molecule type" value="Genomic_DNA"/>
</dbReference>
<name>A0A166CVX8_9EURY</name>
<accession>A0A166CVX8</accession>
<evidence type="ECO:0000313" key="3">
    <source>
        <dbReference type="Proteomes" id="UP000077275"/>
    </source>
</evidence>
<dbReference type="InterPro" id="IPR007742">
    <property type="entry name" value="NosD_dom"/>
</dbReference>
<dbReference type="InterPro" id="IPR011050">
    <property type="entry name" value="Pectin_lyase_fold/virulence"/>
</dbReference>
<evidence type="ECO:0000259" key="1">
    <source>
        <dbReference type="Pfam" id="PF05048"/>
    </source>
</evidence>
<comment type="caution">
    <text evidence="2">The sequence shown here is derived from an EMBL/GenBank/DDBJ whole genome shotgun (WGS) entry which is preliminary data.</text>
</comment>
<dbReference type="AlphaFoldDB" id="A0A166CVX8"/>
<feature type="domain" description="Periplasmic copper-binding protein NosD beta helix" evidence="1">
    <location>
        <begin position="193"/>
        <end position="300"/>
    </location>
</feature>
<gene>
    <name evidence="2" type="ORF">MBCUT_18470</name>
</gene>
<dbReference type="Pfam" id="PF05048">
    <property type="entry name" value="NosD"/>
    <property type="match status" value="1"/>
</dbReference>
<keyword evidence="3" id="KW-1185">Reference proteome</keyword>
<proteinExistence type="predicted"/>
<protein>
    <recommendedName>
        <fullName evidence="1">Periplasmic copper-binding protein NosD beta helix domain-containing protein</fullName>
    </recommendedName>
</protein>
<organism evidence="2 3">
    <name type="scientific">Methanobrevibacter cuticularis</name>
    <dbReference type="NCBI Taxonomy" id="47311"/>
    <lineage>
        <taxon>Archaea</taxon>
        <taxon>Methanobacteriati</taxon>
        <taxon>Methanobacteriota</taxon>
        <taxon>Methanomada group</taxon>
        <taxon>Methanobacteria</taxon>
        <taxon>Methanobacteriales</taxon>
        <taxon>Methanobacteriaceae</taxon>
        <taxon>Methanobrevibacter</taxon>
    </lineage>
</organism>
<sequence>MFEIIYKKLVIFLFKKGIFVLFGLLCILLIVNNVSASSYSISNSTDVTTISKMVSGKIPMKNGEFIKNGDVVKFNAGNYKNIKLVVNKKIVLTKSGNNKVNFIGNGSGIAIKVNSNKIKINGLRIKNYEYGIYGKITSSSISKTILHGSSIKIVGKYNKFSYNKLSGYMEVSGKYNKIYLNKLYGYSISVHGFKNTILKNRLVGSKTYSIDVSGSNNLITSNYMHGYSSSDSTGLSISDGSNNKFYYNTIIKAYWGINIFGTKNVFYKNKIYRCRIGIQYEDKTNNCIKNIFKKNKKNILFSPPTTGPPEGVY</sequence>